<feature type="transmembrane region" description="Helical" evidence="2">
    <location>
        <begin position="330"/>
        <end position="351"/>
    </location>
</feature>
<evidence type="ECO:0000256" key="1">
    <source>
        <dbReference type="SAM" id="MobiDB-lite"/>
    </source>
</evidence>
<sequence length="862" mass="95253">MSKARISRVNEDDGEAYPVDLSSHTGYVGPYSSGPYQDPSSLSPYSPYQTEYTRSGGYDVVSPDIPQSQSWRSGGAQTPEFTFTRTATSGPLGYSPIAPSGPRLSQLISASLPATLNPGMPAAYSNRNSTTTAEGGIEIEEIDQSYDGFKARRVLAVEHDNTRSNRGSTLTVPGGTGGLGREKSIVRRISTRIMSTVRGRPKSGWSYQAGNGGDIDEEARLAETTADGYSKVEGGEDAINYDLDFFSADHVPAAAVQAYQEHNMNPDFAYTGNGEAIDLSSFSGLDADKDSDNFSLHRAGNLESRAQTAYYFPPNRDIPNWKPFPMRTGFLLFLLFLSLLLLVGAEVLFQFSDRGLLRADKKPGILSFFMVDDLDIVQFAMWKYMPTVVGVIYGILWKITDTEVKRAEPYYQLSYGARGAMAASTLNIEYQTFWSLLVPIAALKHRQWVVVASSVASLVAFAIVPMFLSVFVKISPSQKSRQQSGKPDREIEKTIVVDIVFTRILETTLVIIIVLNAYMTAALKKRRSGLLGDPSGIAGVAAMANKSHILMDFQGLDSASEEKIHKQLNKRTYLLHKGSLWQADFLKESDRDNQAPKAMNAHPLLLRLKGGVPFLIFLVVLAGLLPPMAHPTPLNVVIDKTPWVLTALSVTIKSLWEIVEKDMRMLEPFWILYNRHAPSSILTLDYSATVPGWLVVKALFKGHYLLAWVGFVSVLIEILTVAMGSLDYNGGEESGLSFRISFAFSMGILFILIATMALVLHLRRHPFLPRQPGTISSVLAFIHQSKMLVDFEGTEEASTAERREKLKKLGMTYAFGWFQGRDGKRHLGIDHEEIIAIYKFGDDAHIGGRIEEVTGWDRLDST</sequence>
<keyword evidence="4" id="KW-1185">Reference proteome</keyword>
<feature type="region of interest" description="Disordered" evidence="1">
    <location>
        <begin position="162"/>
        <end position="181"/>
    </location>
</feature>
<feature type="transmembrane region" description="Helical" evidence="2">
    <location>
        <begin position="494"/>
        <end position="518"/>
    </location>
</feature>
<keyword evidence="2" id="KW-0472">Membrane</keyword>
<feature type="compositionally biased region" description="Polar residues" evidence="1">
    <location>
        <begin position="34"/>
        <end position="53"/>
    </location>
</feature>
<evidence type="ECO:0000313" key="4">
    <source>
        <dbReference type="Proteomes" id="UP000277580"/>
    </source>
</evidence>
<feature type="transmembrane region" description="Helical" evidence="2">
    <location>
        <begin position="738"/>
        <end position="760"/>
    </location>
</feature>
<gene>
    <name evidence="3" type="ORF">P167DRAFT_577808</name>
</gene>
<dbReference type="EMBL" id="ML119157">
    <property type="protein sequence ID" value="RPB08964.1"/>
    <property type="molecule type" value="Genomic_DNA"/>
</dbReference>
<keyword evidence="2" id="KW-0812">Transmembrane</keyword>
<dbReference type="Proteomes" id="UP000277580">
    <property type="component" value="Unassembled WGS sequence"/>
</dbReference>
<feature type="transmembrane region" description="Helical" evidence="2">
    <location>
        <begin position="704"/>
        <end position="726"/>
    </location>
</feature>
<dbReference type="InParanoid" id="A0A3N4KEL1"/>
<dbReference type="Pfam" id="PF11915">
    <property type="entry name" value="DUF3433"/>
    <property type="match status" value="2"/>
</dbReference>
<accession>A0A3N4KEL1</accession>
<organism evidence="3 4">
    <name type="scientific">Morchella conica CCBAS932</name>
    <dbReference type="NCBI Taxonomy" id="1392247"/>
    <lineage>
        <taxon>Eukaryota</taxon>
        <taxon>Fungi</taxon>
        <taxon>Dikarya</taxon>
        <taxon>Ascomycota</taxon>
        <taxon>Pezizomycotina</taxon>
        <taxon>Pezizomycetes</taxon>
        <taxon>Pezizales</taxon>
        <taxon>Morchellaceae</taxon>
        <taxon>Morchella</taxon>
    </lineage>
</organism>
<evidence type="ECO:0000313" key="3">
    <source>
        <dbReference type="EMBL" id="RPB08964.1"/>
    </source>
</evidence>
<reference evidence="3 4" key="1">
    <citation type="journal article" date="2018" name="Nat. Ecol. Evol.">
        <title>Pezizomycetes genomes reveal the molecular basis of ectomycorrhizal truffle lifestyle.</title>
        <authorList>
            <person name="Murat C."/>
            <person name="Payen T."/>
            <person name="Noel B."/>
            <person name="Kuo A."/>
            <person name="Morin E."/>
            <person name="Chen J."/>
            <person name="Kohler A."/>
            <person name="Krizsan K."/>
            <person name="Balestrini R."/>
            <person name="Da Silva C."/>
            <person name="Montanini B."/>
            <person name="Hainaut M."/>
            <person name="Levati E."/>
            <person name="Barry K.W."/>
            <person name="Belfiori B."/>
            <person name="Cichocki N."/>
            <person name="Clum A."/>
            <person name="Dockter R.B."/>
            <person name="Fauchery L."/>
            <person name="Guy J."/>
            <person name="Iotti M."/>
            <person name="Le Tacon F."/>
            <person name="Lindquist E.A."/>
            <person name="Lipzen A."/>
            <person name="Malagnac F."/>
            <person name="Mello A."/>
            <person name="Molinier V."/>
            <person name="Miyauchi S."/>
            <person name="Poulain J."/>
            <person name="Riccioni C."/>
            <person name="Rubini A."/>
            <person name="Sitrit Y."/>
            <person name="Splivallo R."/>
            <person name="Traeger S."/>
            <person name="Wang M."/>
            <person name="Zifcakova L."/>
            <person name="Wipf D."/>
            <person name="Zambonelli A."/>
            <person name="Paolocci F."/>
            <person name="Nowrousian M."/>
            <person name="Ottonello S."/>
            <person name="Baldrian P."/>
            <person name="Spatafora J.W."/>
            <person name="Henrissat B."/>
            <person name="Nagy L.G."/>
            <person name="Aury J.M."/>
            <person name="Wincker P."/>
            <person name="Grigoriev I.V."/>
            <person name="Bonfante P."/>
            <person name="Martin F.M."/>
        </authorList>
    </citation>
    <scope>NUCLEOTIDE SEQUENCE [LARGE SCALE GENOMIC DNA]</scope>
    <source>
        <strain evidence="3 4">CCBAS932</strain>
    </source>
</reference>
<proteinExistence type="predicted"/>
<dbReference type="InterPro" id="IPR021840">
    <property type="entry name" value="DUF3433"/>
</dbReference>
<feature type="transmembrane region" description="Helical" evidence="2">
    <location>
        <begin position="448"/>
        <end position="474"/>
    </location>
</feature>
<dbReference type="PANTHER" id="PTHR37544:SF3">
    <property type="entry name" value="SPRAY"/>
    <property type="match status" value="1"/>
</dbReference>
<keyword evidence="2" id="KW-1133">Transmembrane helix</keyword>
<dbReference type="AlphaFoldDB" id="A0A3N4KEL1"/>
<protein>
    <submittedName>
        <fullName evidence="3">Uncharacterized protein</fullName>
    </submittedName>
</protein>
<dbReference type="PANTHER" id="PTHR37544">
    <property type="entry name" value="SPRAY-RELATED"/>
    <property type="match status" value="1"/>
</dbReference>
<feature type="region of interest" description="Disordered" evidence="1">
    <location>
        <begin position="1"/>
        <end position="58"/>
    </location>
</feature>
<feature type="transmembrane region" description="Helical" evidence="2">
    <location>
        <begin position="612"/>
        <end position="629"/>
    </location>
</feature>
<evidence type="ECO:0000256" key="2">
    <source>
        <dbReference type="SAM" id="Phobius"/>
    </source>
</evidence>
<dbReference type="OrthoDB" id="3248909at2759"/>
<dbReference type="STRING" id="1392247.A0A3N4KEL1"/>
<feature type="transmembrane region" description="Helical" evidence="2">
    <location>
        <begin position="376"/>
        <end position="396"/>
    </location>
</feature>
<name>A0A3N4KEL1_9PEZI</name>